<comment type="similarity">
    <text evidence="9">Belongs to the anthranilate phosphoribosyltransferase family.</text>
</comment>
<evidence type="ECO:0000256" key="4">
    <source>
        <dbReference type="ARBA" id="ARBA00022679"/>
    </source>
</evidence>
<feature type="binding site" evidence="9">
    <location>
        <position position="86"/>
    </location>
    <ligand>
        <name>5-phospho-alpha-D-ribose 1-diphosphate</name>
        <dbReference type="ChEBI" id="CHEBI:58017"/>
    </ligand>
</feature>
<feature type="binding site" evidence="9">
    <location>
        <position position="230"/>
    </location>
    <ligand>
        <name>Mg(2+)</name>
        <dbReference type="ChEBI" id="CHEBI:18420"/>
        <label>2</label>
    </ligand>
</feature>
<dbReference type="SUPFAM" id="SSF52418">
    <property type="entry name" value="Nucleoside phosphorylase/phosphoribosyltransferase catalytic domain"/>
    <property type="match status" value="1"/>
</dbReference>
<evidence type="ECO:0000256" key="5">
    <source>
        <dbReference type="ARBA" id="ARBA00022822"/>
    </source>
</evidence>
<evidence type="ECO:0000259" key="11">
    <source>
        <dbReference type="Pfam" id="PF02885"/>
    </source>
</evidence>
<dbReference type="PANTHER" id="PTHR43285:SF2">
    <property type="entry name" value="ANTHRANILATE PHOSPHORIBOSYLTRANSFERASE"/>
    <property type="match status" value="1"/>
</dbReference>
<dbReference type="Gene3D" id="1.20.970.10">
    <property type="entry name" value="Transferase, Pyrimidine Nucleoside Phosphorylase, Chain C"/>
    <property type="match status" value="1"/>
</dbReference>
<evidence type="ECO:0000256" key="2">
    <source>
        <dbReference type="ARBA" id="ARBA00022605"/>
    </source>
</evidence>
<keyword evidence="2 9" id="KW-0028">Amino-acid biosynthesis</keyword>
<comment type="caution">
    <text evidence="9">Lacks conserved residue(s) required for the propagation of feature annotation.</text>
</comment>
<protein>
    <recommendedName>
        <fullName evidence="9">Anthranilate phosphoribosyltransferase</fullName>
        <ecNumber evidence="9">2.4.2.18</ecNumber>
    </recommendedName>
</protein>
<dbReference type="InterPro" id="IPR017459">
    <property type="entry name" value="Glycosyl_Trfase_fam3_N_dom"/>
</dbReference>
<comment type="caution">
    <text evidence="12">The sequence shown here is derived from an EMBL/GenBank/DDBJ whole genome shotgun (WGS) entry which is preliminary data.</text>
</comment>
<evidence type="ECO:0000256" key="7">
    <source>
        <dbReference type="ARBA" id="ARBA00052328"/>
    </source>
</evidence>
<comment type="cofactor">
    <cofactor evidence="9">
        <name>Mg(2+)</name>
        <dbReference type="ChEBI" id="CHEBI:18420"/>
    </cofactor>
    <text evidence="9">Binds 2 magnesium ions per monomer.</text>
</comment>
<dbReference type="InterPro" id="IPR035902">
    <property type="entry name" value="Nuc_phospho_transferase"/>
</dbReference>
<dbReference type="EMBL" id="JAAVJD010000036">
    <property type="protein sequence ID" value="NJQ05419.1"/>
    <property type="molecule type" value="Genomic_DNA"/>
</dbReference>
<dbReference type="UniPathway" id="UPA00035">
    <property type="reaction ID" value="UER00041"/>
</dbReference>
<dbReference type="FunFam" id="3.40.1030.10:FF:000002">
    <property type="entry name" value="Anthranilate phosphoribosyltransferase"/>
    <property type="match status" value="1"/>
</dbReference>
<feature type="binding site" evidence="9">
    <location>
        <position position="231"/>
    </location>
    <ligand>
        <name>Mg(2+)</name>
        <dbReference type="ChEBI" id="CHEBI:18420"/>
        <label>1</label>
    </ligand>
</feature>
<feature type="binding site" evidence="9">
    <location>
        <begin position="114"/>
        <end position="122"/>
    </location>
    <ligand>
        <name>5-phospho-alpha-D-ribose 1-diphosphate</name>
        <dbReference type="ChEBI" id="CHEBI:58017"/>
    </ligand>
</feature>
<dbReference type="Pfam" id="PF00591">
    <property type="entry name" value="Glycos_transf_3"/>
    <property type="match status" value="1"/>
</dbReference>
<dbReference type="GO" id="GO:0004048">
    <property type="term" value="F:anthranilate phosphoribosyltransferase activity"/>
    <property type="evidence" value="ECO:0007669"/>
    <property type="project" value="UniProtKB-UniRule"/>
</dbReference>
<dbReference type="SUPFAM" id="SSF47648">
    <property type="entry name" value="Nucleoside phosphorylase/phosphoribosyltransferase N-terminal domain"/>
    <property type="match status" value="1"/>
</dbReference>
<dbReference type="PANTHER" id="PTHR43285">
    <property type="entry name" value="ANTHRANILATE PHOSPHORIBOSYLTRANSFERASE"/>
    <property type="match status" value="1"/>
</dbReference>
<organism evidence="12 13">
    <name type="scientific">Streptomyces lonarensis</name>
    <dbReference type="NCBI Taxonomy" id="700599"/>
    <lineage>
        <taxon>Bacteria</taxon>
        <taxon>Bacillati</taxon>
        <taxon>Actinomycetota</taxon>
        <taxon>Actinomycetes</taxon>
        <taxon>Kitasatosporales</taxon>
        <taxon>Streptomycetaceae</taxon>
        <taxon>Streptomyces</taxon>
    </lineage>
</organism>
<dbReference type="NCBIfam" id="TIGR01245">
    <property type="entry name" value="trpD"/>
    <property type="match status" value="1"/>
</dbReference>
<gene>
    <name evidence="9 12" type="primary">trpD</name>
    <name evidence="12" type="ORF">HCN56_07475</name>
</gene>
<dbReference type="GO" id="GO:0000287">
    <property type="term" value="F:magnesium ion binding"/>
    <property type="evidence" value="ECO:0007669"/>
    <property type="project" value="UniProtKB-UniRule"/>
</dbReference>
<reference evidence="12 13" key="1">
    <citation type="submission" date="2020-03" db="EMBL/GenBank/DDBJ databases">
        <title>Draft genome of Streptomyces sp. ventii, isolated from the Axial Seamount in the Pacific Ocean, and resequencing of the two type strains Streptomyces lonarensis strain NCL 716 and Streptomyces bohaiensis strain 11A07.</title>
        <authorList>
            <person name="Loughran R.M."/>
            <person name="Pfannmuller K.M."/>
            <person name="Wasson B.J."/>
            <person name="Deadmond M.C."/>
            <person name="Paddock B.E."/>
            <person name="Koyack M.J."/>
            <person name="Gallegos D.A."/>
            <person name="Mitchell E.A."/>
            <person name="Ushijima B."/>
            <person name="Saw J.H."/>
            <person name="Mcphail K.L."/>
            <person name="Videau P."/>
        </authorList>
    </citation>
    <scope>NUCLEOTIDE SEQUENCE [LARGE SCALE GENOMIC DNA]</scope>
    <source>
        <strain evidence="12 13">NCL716</strain>
    </source>
</reference>
<keyword evidence="5 9" id="KW-0822">Tryptophan biosynthesis</keyword>
<feature type="binding site" evidence="9">
    <location>
        <position position="126"/>
    </location>
    <ligand>
        <name>5-phospho-alpha-D-ribose 1-diphosphate</name>
        <dbReference type="ChEBI" id="CHEBI:58017"/>
    </ligand>
</feature>
<feature type="domain" description="Glycosyl transferase family 3 N-terminal" evidence="11">
    <location>
        <begin position="11"/>
        <end position="71"/>
    </location>
</feature>
<evidence type="ECO:0000256" key="9">
    <source>
        <dbReference type="HAMAP-Rule" id="MF_00211"/>
    </source>
</evidence>
<dbReference type="RefSeq" id="WP_167968704.1">
    <property type="nucleotide sequence ID" value="NZ_BHZG01000472.1"/>
</dbReference>
<keyword evidence="9" id="KW-0460">Magnesium</keyword>
<dbReference type="AlphaFoldDB" id="A0A7X6CZQ2"/>
<feature type="binding site" evidence="9">
    <location>
        <begin position="89"/>
        <end position="90"/>
    </location>
    <ligand>
        <name>5-phospho-alpha-D-ribose 1-diphosphate</name>
        <dbReference type="ChEBI" id="CHEBI:58017"/>
    </ligand>
</feature>
<dbReference type="InterPro" id="IPR000312">
    <property type="entry name" value="Glycosyl_Trfase_fam3"/>
</dbReference>
<dbReference type="Proteomes" id="UP000578686">
    <property type="component" value="Unassembled WGS sequence"/>
</dbReference>
<keyword evidence="6 9" id="KW-0057">Aromatic amino acid biosynthesis</keyword>
<feature type="binding site" evidence="9">
    <location>
        <position position="98"/>
    </location>
    <ligand>
        <name>Mg(2+)</name>
        <dbReference type="ChEBI" id="CHEBI:18420"/>
        <label>1</label>
    </ligand>
</feature>
<feature type="binding site" evidence="9">
    <location>
        <position position="172"/>
    </location>
    <ligand>
        <name>anthranilate</name>
        <dbReference type="ChEBI" id="CHEBI:16567"/>
        <label>2</label>
    </ligand>
</feature>
<feature type="domain" description="Glycosyl transferase family 3" evidence="10">
    <location>
        <begin position="80"/>
        <end position="332"/>
    </location>
</feature>
<dbReference type="HAMAP" id="MF_00211">
    <property type="entry name" value="TrpD"/>
    <property type="match status" value="1"/>
</dbReference>
<accession>A0A7X6CZQ2</accession>
<evidence type="ECO:0000256" key="6">
    <source>
        <dbReference type="ARBA" id="ARBA00023141"/>
    </source>
</evidence>
<evidence type="ECO:0000256" key="3">
    <source>
        <dbReference type="ARBA" id="ARBA00022676"/>
    </source>
</evidence>
<dbReference type="GO" id="GO:0000162">
    <property type="term" value="P:L-tryptophan biosynthetic process"/>
    <property type="evidence" value="ECO:0007669"/>
    <property type="project" value="UniProtKB-UniRule"/>
</dbReference>
<feature type="binding site" evidence="9">
    <location>
        <begin position="96"/>
        <end position="99"/>
    </location>
    <ligand>
        <name>5-phospho-alpha-D-ribose 1-diphosphate</name>
        <dbReference type="ChEBI" id="CHEBI:58017"/>
    </ligand>
</feature>
<evidence type="ECO:0000256" key="1">
    <source>
        <dbReference type="ARBA" id="ARBA00004907"/>
    </source>
</evidence>
<feature type="binding site" evidence="9">
    <location>
        <position position="231"/>
    </location>
    <ligand>
        <name>Mg(2+)</name>
        <dbReference type="ChEBI" id="CHEBI:18420"/>
        <label>2</label>
    </ligand>
</feature>
<comment type="similarity">
    <text evidence="8">In the C-terminal section; belongs to the anthranilate phosphoribosyltransferase family.</text>
</comment>
<evidence type="ECO:0000256" key="8">
    <source>
        <dbReference type="ARBA" id="ARBA00061188"/>
    </source>
</evidence>
<name>A0A7X6CZQ2_9ACTN</name>
<dbReference type="InterPro" id="IPR036320">
    <property type="entry name" value="Glycosyl_Trfase_fam3_N_dom_sf"/>
</dbReference>
<evidence type="ECO:0000313" key="12">
    <source>
        <dbReference type="EMBL" id="NJQ05419.1"/>
    </source>
</evidence>
<comment type="function">
    <text evidence="9">Catalyzes the transfer of the phosphoribosyl group of 5-phosphorylribose-1-pyrophosphate (PRPP) to anthranilate to yield N-(5'-phosphoribosyl)-anthranilate (PRA).</text>
</comment>
<comment type="subunit">
    <text evidence="9">Homodimer.</text>
</comment>
<dbReference type="InterPro" id="IPR005940">
    <property type="entry name" value="Anthranilate_Pribosyl_Tfrase"/>
</dbReference>
<comment type="catalytic activity">
    <reaction evidence="7 9">
        <text>N-(5-phospho-beta-D-ribosyl)anthranilate + diphosphate = 5-phospho-alpha-D-ribose 1-diphosphate + anthranilate</text>
        <dbReference type="Rhea" id="RHEA:11768"/>
        <dbReference type="ChEBI" id="CHEBI:16567"/>
        <dbReference type="ChEBI" id="CHEBI:18277"/>
        <dbReference type="ChEBI" id="CHEBI:33019"/>
        <dbReference type="ChEBI" id="CHEBI:58017"/>
        <dbReference type="EC" id="2.4.2.18"/>
    </reaction>
</comment>
<dbReference type="GO" id="GO:0005829">
    <property type="term" value="C:cytosol"/>
    <property type="evidence" value="ECO:0007669"/>
    <property type="project" value="TreeGrafter"/>
</dbReference>
<sequence length="350" mass="36089">MTAPTRTWPYLLATLLRGEDLTAEDTTWAMRTVMDDDHEPVALAGFLVALRAKGESPAELGGLLDALMERAVPLPVDGRDVLDIVGTGGDGAHTVNISTMAAIVTAAAGAPVVKNGGRSVSSKSGSADVLEHLGVPLDLTPEQVARCVHELGIGFTFAPAFHRGLHHASPIRRALGVPTAVNCIAPLTNPARPGTALVGCANLKLAPVLATVLADRGTRALVVRGHDGLDEITTAAPTDAWHADERGAHRVTLDTARHGLPRPGVDALRGGDAEHNATAVHAVLAGTTGAARDAVIANAAGALATRSPTDEFEEAFADGLQRARDSIDSGAAAELLARWSELATALTSSH</sequence>
<evidence type="ECO:0000313" key="13">
    <source>
        <dbReference type="Proteomes" id="UP000578686"/>
    </source>
</evidence>
<feature type="binding site" evidence="9">
    <location>
        <position position="94"/>
    </location>
    <ligand>
        <name>5-phospho-alpha-D-ribose 1-diphosphate</name>
        <dbReference type="ChEBI" id="CHEBI:58017"/>
    </ligand>
</feature>
<comment type="pathway">
    <text evidence="1 9">Amino-acid biosynthesis; L-tryptophan biosynthesis; L-tryptophan from chorismate: step 2/5.</text>
</comment>
<proteinExistence type="inferred from homology"/>
<evidence type="ECO:0000259" key="10">
    <source>
        <dbReference type="Pfam" id="PF00591"/>
    </source>
</evidence>
<feature type="binding site" evidence="9">
    <location>
        <position position="86"/>
    </location>
    <ligand>
        <name>anthranilate</name>
        <dbReference type="ChEBI" id="CHEBI:16567"/>
        <label>1</label>
    </ligand>
</feature>
<keyword evidence="13" id="KW-1185">Reference proteome</keyword>
<dbReference type="Gene3D" id="3.40.1030.10">
    <property type="entry name" value="Nucleoside phosphorylase/phosphoribosyltransferase catalytic domain"/>
    <property type="match status" value="1"/>
</dbReference>
<keyword evidence="3 9" id="KW-0328">Glycosyltransferase</keyword>
<keyword evidence="4 9" id="KW-0808">Transferase</keyword>
<dbReference type="Pfam" id="PF02885">
    <property type="entry name" value="Glycos_trans_3N"/>
    <property type="match status" value="1"/>
</dbReference>
<keyword evidence="9" id="KW-0479">Metal-binding</keyword>
<dbReference type="EC" id="2.4.2.18" evidence="9"/>